<evidence type="ECO:0000313" key="2">
    <source>
        <dbReference type="WBParaSite" id="ECPE_0001329901-mRNA-1"/>
    </source>
</evidence>
<protein>
    <submittedName>
        <fullName evidence="2">Lon N-terminal domain-containing protein</fullName>
    </submittedName>
</protein>
<sequence length="227" mass="24485">LNSVCHFQPWSSLNFVRTFSTTSGKGGQGSDGGEDPPADAPTPGSGSEGTAPPPESPAHPQLALSTQNVPDTFPLVPVIAITGAPLFPKFVKMIEITDERLINLLRRKIKLHTPYAGVFLKRSSTEIQLVRQVDENTAFITDAPSSSVSRHKRNGFTRRAKRVAAAITGKEEFPEAADTAAESDVTKPASDADVLLDDHPSMPPSPVLMAETINVYHDPYETTQEIK</sequence>
<accession>A0A183B225</accession>
<organism evidence="2">
    <name type="scientific">Echinostoma caproni</name>
    <dbReference type="NCBI Taxonomy" id="27848"/>
    <lineage>
        <taxon>Eukaryota</taxon>
        <taxon>Metazoa</taxon>
        <taxon>Spiralia</taxon>
        <taxon>Lophotrochozoa</taxon>
        <taxon>Platyhelminthes</taxon>
        <taxon>Trematoda</taxon>
        <taxon>Digenea</taxon>
        <taxon>Plagiorchiida</taxon>
        <taxon>Echinostomata</taxon>
        <taxon>Echinostomatoidea</taxon>
        <taxon>Echinostomatidae</taxon>
        <taxon>Echinostoma</taxon>
    </lineage>
</organism>
<dbReference type="AlphaFoldDB" id="A0A183B225"/>
<feature type="region of interest" description="Disordered" evidence="1">
    <location>
        <begin position="21"/>
        <end position="62"/>
    </location>
</feature>
<reference evidence="2" key="1">
    <citation type="submission" date="2016-06" db="UniProtKB">
        <authorList>
            <consortium name="WormBaseParasite"/>
        </authorList>
    </citation>
    <scope>IDENTIFICATION</scope>
</reference>
<name>A0A183B225_9TREM</name>
<dbReference type="WBParaSite" id="ECPE_0001329901-mRNA-1">
    <property type="protein sequence ID" value="ECPE_0001329901-mRNA-1"/>
    <property type="gene ID" value="ECPE_0001329901"/>
</dbReference>
<evidence type="ECO:0000256" key="1">
    <source>
        <dbReference type="SAM" id="MobiDB-lite"/>
    </source>
</evidence>
<proteinExistence type="predicted"/>